<name>A0A251U9H4_HELAN</name>
<keyword evidence="2" id="KW-0808">Transferase</keyword>
<dbReference type="AlphaFoldDB" id="A0A251U9H4"/>
<keyword evidence="3" id="KW-1185">Reference proteome</keyword>
<keyword evidence="2" id="KW-0675">Receptor</keyword>
<accession>A0A251U9H4</accession>
<dbReference type="InterPro" id="IPR011009">
    <property type="entry name" value="Kinase-like_dom_sf"/>
</dbReference>
<evidence type="ECO:0000256" key="1">
    <source>
        <dbReference type="ARBA" id="ARBA00008684"/>
    </source>
</evidence>
<dbReference type="OMA" id="FXEEARG"/>
<dbReference type="STRING" id="4232.A0A251U9H4"/>
<dbReference type="GO" id="GO:0009742">
    <property type="term" value="P:brassinosteroid mediated signaling pathway"/>
    <property type="evidence" value="ECO:0007669"/>
    <property type="project" value="InterPro"/>
</dbReference>
<evidence type="ECO:0000313" key="2">
    <source>
        <dbReference type="EMBL" id="OTG19739.1"/>
    </source>
</evidence>
<dbReference type="Proteomes" id="UP000215914">
    <property type="component" value="Chromosome 8"/>
</dbReference>
<dbReference type="PANTHER" id="PTHR45863">
    <property type="entry name" value="SERINE/THREONINE-PROTEIN KINASE BSK5"/>
    <property type="match status" value="1"/>
</dbReference>
<keyword evidence="2" id="KW-0418">Kinase</keyword>
<dbReference type="Gene3D" id="1.10.510.10">
    <property type="entry name" value="Transferase(Phosphotransferase) domain 1"/>
    <property type="match status" value="1"/>
</dbReference>
<comment type="similarity">
    <text evidence="1">Belongs to the protein kinase superfamily. Ser/Thr protein kinase family.</text>
</comment>
<organism evidence="2 3">
    <name type="scientific">Helianthus annuus</name>
    <name type="common">Common sunflower</name>
    <dbReference type="NCBI Taxonomy" id="4232"/>
    <lineage>
        <taxon>Eukaryota</taxon>
        <taxon>Viridiplantae</taxon>
        <taxon>Streptophyta</taxon>
        <taxon>Embryophyta</taxon>
        <taxon>Tracheophyta</taxon>
        <taxon>Spermatophyta</taxon>
        <taxon>Magnoliopsida</taxon>
        <taxon>eudicotyledons</taxon>
        <taxon>Gunneridae</taxon>
        <taxon>Pentapetalae</taxon>
        <taxon>asterids</taxon>
        <taxon>campanulids</taxon>
        <taxon>Asterales</taxon>
        <taxon>Asteraceae</taxon>
        <taxon>Asteroideae</taxon>
        <taxon>Heliantheae alliance</taxon>
        <taxon>Heliantheae</taxon>
        <taxon>Helianthus</taxon>
    </lineage>
</organism>
<proteinExistence type="inferred from homology"/>
<dbReference type="GO" id="GO:0012505">
    <property type="term" value="C:endomembrane system"/>
    <property type="evidence" value="ECO:0007669"/>
    <property type="project" value="UniProtKB-SubCell"/>
</dbReference>
<dbReference type="InParanoid" id="A0A251U9H4"/>
<evidence type="ECO:0000313" key="3">
    <source>
        <dbReference type="Proteomes" id="UP000215914"/>
    </source>
</evidence>
<dbReference type="SUPFAM" id="SSF56112">
    <property type="entry name" value="Protein kinase-like (PK-like)"/>
    <property type="match status" value="1"/>
</dbReference>
<dbReference type="PANTHER" id="PTHR45863:SF7">
    <property type="entry name" value="SERINE_THREONINE-PROTEIN KINASE BSK5"/>
    <property type="match status" value="1"/>
</dbReference>
<reference evidence="3" key="1">
    <citation type="journal article" date="2017" name="Nature">
        <title>The sunflower genome provides insights into oil metabolism, flowering and Asterid evolution.</title>
        <authorList>
            <person name="Badouin H."/>
            <person name="Gouzy J."/>
            <person name="Grassa C.J."/>
            <person name="Murat F."/>
            <person name="Staton S.E."/>
            <person name="Cottret L."/>
            <person name="Lelandais-Briere C."/>
            <person name="Owens G.L."/>
            <person name="Carrere S."/>
            <person name="Mayjonade B."/>
            <person name="Legrand L."/>
            <person name="Gill N."/>
            <person name="Kane N.C."/>
            <person name="Bowers J.E."/>
            <person name="Hubner S."/>
            <person name="Bellec A."/>
            <person name="Berard A."/>
            <person name="Berges H."/>
            <person name="Blanchet N."/>
            <person name="Boniface M.C."/>
            <person name="Brunel D."/>
            <person name="Catrice O."/>
            <person name="Chaidir N."/>
            <person name="Claudel C."/>
            <person name="Donnadieu C."/>
            <person name="Faraut T."/>
            <person name="Fievet G."/>
            <person name="Helmstetter N."/>
            <person name="King M."/>
            <person name="Knapp S.J."/>
            <person name="Lai Z."/>
            <person name="Le Paslier M.C."/>
            <person name="Lippi Y."/>
            <person name="Lorenzon L."/>
            <person name="Mandel J.R."/>
            <person name="Marage G."/>
            <person name="Marchand G."/>
            <person name="Marquand E."/>
            <person name="Bret-Mestries E."/>
            <person name="Morien E."/>
            <person name="Nambeesan S."/>
            <person name="Nguyen T."/>
            <person name="Pegot-Espagnet P."/>
            <person name="Pouilly N."/>
            <person name="Raftis F."/>
            <person name="Sallet E."/>
            <person name="Schiex T."/>
            <person name="Thomas J."/>
            <person name="Vandecasteele C."/>
            <person name="Vares D."/>
            <person name="Vear F."/>
            <person name="Vautrin S."/>
            <person name="Crespi M."/>
            <person name="Mangin B."/>
            <person name="Burke J.M."/>
            <person name="Salse J."/>
            <person name="Munos S."/>
            <person name="Vincourt P."/>
            <person name="Rieseberg L.H."/>
            <person name="Langlade N.B."/>
        </authorList>
    </citation>
    <scope>NUCLEOTIDE SEQUENCE [LARGE SCALE GENOMIC DNA]</scope>
    <source>
        <strain evidence="3">cv. SF193</strain>
    </source>
</reference>
<protein>
    <submittedName>
        <fullName evidence="2">Putative tyrosine-protein kinase, non-receptor Jak3</fullName>
    </submittedName>
</protein>
<dbReference type="GO" id="GO:0005524">
    <property type="term" value="F:ATP binding"/>
    <property type="evidence" value="ECO:0007669"/>
    <property type="project" value="UniProtKB-KW"/>
</dbReference>
<dbReference type="InterPro" id="IPR045845">
    <property type="entry name" value="BSK"/>
</dbReference>
<dbReference type="GO" id="GO:0004672">
    <property type="term" value="F:protein kinase activity"/>
    <property type="evidence" value="ECO:0007669"/>
    <property type="project" value="InterPro"/>
</dbReference>
<gene>
    <name evidence="2" type="ORF">HannXRQ_Chr08g0237451</name>
</gene>
<dbReference type="EMBL" id="CM007897">
    <property type="protein sequence ID" value="OTG19739.1"/>
    <property type="molecule type" value="Genomic_DNA"/>
</dbReference>
<sequence>MDEARAVGQLRSQRLANFLGCCYEGNERLVVVEFMPLETLAEYLFHFGKIDGRERSGLNGLGRSR</sequence>